<reference evidence="1 2" key="1">
    <citation type="journal article" date="2021" name="Nat. Commun.">
        <title>Incipient diploidization of the medicinal plant Perilla within 10,000 years.</title>
        <authorList>
            <person name="Zhang Y."/>
            <person name="Shen Q."/>
            <person name="Leng L."/>
            <person name="Zhang D."/>
            <person name="Chen S."/>
            <person name="Shi Y."/>
            <person name="Ning Z."/>
            <person name="Chen S."/>
        </authorList>
    </citation>
    <scope>NUCLEOTIDE SEQUENCE [LARGE SCALE GENOMIC DNA]</scope>
    <source>
        <strain evidence="2">cv. PC099</strain>
    </source>
</reference>
<evidence type="ECO:0000313" key="1">
    <source>
        <dbReference type="EMBL" id="KAH6822708.1"/>
    </source>
</evidence>
<dbReference type="AlphaFoldDB" id="A0AAD4IX72"/>
<proteinExistence type="predicted"/>
<comment type="caution">
    <text evidence="1">The sequence shown here is derived from an EMBL/GenBank/DDBJ whole genome shotgun (WGS) entry which is preliminary data.</text>
</comment>
<dbReference type="EMBL" id="SDAM02001188">
    <property type="protein sequence ID" value="KAH6822708.1"/>
    <property type="molecule type" value="Genomic_DNA"/>
</dbReference>
<gene>
    <name evidence="1" type="ORF">C2S53_003535</name>
</gene>
<keyword evidence="1" id="KW-0472">Membrane</keyword>
<evidence type="ECO:0000313" key="2">
    <source>
        <dbReference type="Proteomes" id="UP001190926"/>
    </source>
</evidence>
<sequence>MYGAPMLSSLHVSVSTPRLIADHKNIKPAINAVAESNSRARARARTRAVNDGISAIASSDPAQAEVTWQIVAGALAGVAPFVVAGIEFSKRIVRGAEEL</sequence>
<dbReference type="Proteomes" id="UP001190926">
    <property type="component" value="Unassembled WGS sequence"/>
</dbReference>
<keyword evidence="2" id="KW-1185">Reference proteome</keyword>
<dbReference type="PANTHER" id="PTHR36809">
    <property type="entry name" value="TRANSMEMBRANE PROTEIN"/>
    <property type="match status" value="1"/>
</dbReference>
<dbReference type="PANTHER" id="PTHR36809:SF1">
    <property type="entry name" value="TRANSMEMBRANE PROTEIN"/>
    <property type="match status" value="1"/>
</dbReference>
<organism evidence="1 2">
    <name type="scientific">Perilla frutescens var. hirtella</name>
    <name type="common">Perilla citriodora</name>
    <name type="synonym">Perilla setoyensis</name>
    <dbReference type="NCBI Taxonomy" id="608512"/>
    <lineage>
        <taxon>Eukaryota</taxon>
        <taxon>Viridiplantae</taxon>
        <taxon>Streptophyta</taxon>
        <taxon>Embryophyta</taxon>
        <taxon>Tracheophyta</taxon>
        <taxon>Spermatophyta</taxon>
        <taxon>Magnoliopsida</taxon>
        <taxon>eudicotyledons</taxon>
        <taxon>Gunneridae</taxon>
        <taxon>Pentapetalae</taxon>
        <taxon>asterids</taxon>
        <taxon>lamiids</taxon>
        <taxon>Lamiales</taxon>
        <taxon>Lamiaceae</taxon>
        <taxon>Nepetoideae</taxon>
        <taxon>Elsholtzieae</taxon>
        <taxon>Perilla</taxon>
    </lineage>
</organism>
<protein>
    <submittedName>
        <fullName evidence="1">Transmembrane protein</fullName>
    </submittedName>
</protein>
<name>A0AAD4IX72_PERFH</name>
<accession>A0AAD4IX72</accession>
<keyword evidence="1" id="KW-0812">Transmembrane</keyword>